<evidence type="ECO:0000313" key="6">
    <source>
        <dbReference type="Proteomes" id="UP000321058"/>
    </source>
</evidence>
<evidence type="ECO:0000256" key="1">
    <source>
        <dbReference type="ARBA" id="ARBA00023015"/>
    </source>
</evidence>
<dbReference type="SUPFAM" id="SSF46785">
    <property type="entry name" value="Winged helix' DNA-binding domain"/>
    <property type="match status" value="1"/>
</dbReference>
<gene>
    <name evidence="5" type="ORF">RSO01_31940</name>
</gene>
<proteinExistence type="predicted"/>
<dbReference type="Gene3D" id="1.10.10.10">
    <property type="entry name" value="Winged helix-like DNA-binding domain superfamily/Winged helix DNA-binding domain"/>
    <property type="match status" value="1"/>
</dbReference>
<dbReference type="RefSeq" id="WP_147150110.1">
    <property type="nucleotide sequence ID" value="NZ_BKAJ01000053.1"/>
</dbReference>
<dbReference type="OrthoDB" id="511972at2"/>
<evidence type="ECO:0000256" key="2">
    <source>
        <dbReference type="ARBA" id="ARBA00023125"/>
    </source>
</evidence>
<keyword evidence="3" id="KW-0804">Transcription</keyword>
<dbReference type="Pfam" id="PF01047">
    <property type="entry name" value="MarR"/>
    <property type="match status" value="1"/>
</dbReference>
<dbReference type="GO" id="GO:0003677">
    <property type="term" value="F:DNA binding"/>
    <property type="evidence" value="ECO:0007669"/>
    <property type="project" value="UniProtKB-KW"/>
</dbReference>
<dbReference type="EMBL" id="BKAJ01000053">
    <property type="protein sequence ID" value="GEP56028.1"/>
    <property type="molecule type" value="Genomic_DNA"/>
</dbReference>
<evidence type="ECO:0000313" key="5">
    <source>
        <dbReference type="EMBL" id="GEP56028.1"/>
    </source>
</evidence>
<organism evidence="5 6">
    <name type="scientific">Reyranella soli</name>
    <dbReference type="NCBI Taxonomy" id="1230389"/>
    <lineage>
        <taxon>Bacteria</taxon>
        <taxon>Pseudomonadati</taxon>
        <taxon>Pseudomonadota</taxon>
        <taxon>Alphaproteobacteria</taxon>
        <taxon>Hyphomicrobiales</taxon>
        <taxon>Reyranellaceae</taxon>
        <taxon>Reyranella</taxon>
    </lineage>
</organism>
<keyword evidence="1" id="KW-0805">Transcription regulation</keyword>
<keyword evidence="2" id="KW-0238">DNA-binding</keyword>
<comment type="caution">
    <text evidence="5">The sequence shown here is derived from an EMBL/GenBank/DDBJ whole genome shotgun (WGS) entry which is preliminary data.</text>
</comment>
<sequence>MSALKDNTAGELLLALVDRVSHRGGDTLALMNEAGTTLPQILFLARLRQAGGGTASELAGTLNMSLPAVSQMVDRLFRLGLLSRAEDAEDRRRKRLATTAKADSLLDRLTRARAAEYSRGVARLSPALRKELAAVLQKAVRELA</sequence>
<dbReference type="PRINTS" id="PR00598">
    <property type="entry name" value="HTHMARR"/>
</dbReference>
<evidence type="ECO:0000259" key="4">
    <source>
        <dbReference type="PROSITE" id="PS50995"/>
    </source>
</evidence>
<name>A0A512NAN3_9HYPH</name>
<dbReference type="InterPro" id="IPR000835">
    <property type="entry name" value="HTH_MarR-typ"/>
</dbReference>
<reference evidence="5 6" key="1">
    <citation type="submission" date="2019-07" db="EMBL/GenBank/DDBJ databases">
        <title>Whole genome shotgun sequence of Reyranella soli NBRC 108950.</title>
        <authorList>
            <person name="Hosoyama A."/>
            <person name="Uohara A."/>
            <person name="Ohji S."/>
            <person name="Ichikawa N."/>
        </authorList>
    </citation>
    <scope>NUCLEOTIDE SEQUENCE [LARGE SCALE GENOMIC DNA]</scope>
    <source>
        <strain evidence="5 6">NBRC 108950</strain>
    </source>
</reference>
<dbReference type="InterPro" id="IPR036388">
    <property type="entry name" value="WH-like_DNA-bd_sf"/>
</dbReference>
<dbReference type="PROSITE" id="PS50995">
    <property type="entry name" value="HTH_MARR_2"/>
    <property type="match status" value="1"/>
</dbReference>
<accession>A0A512NAN3</accession>
<dbReference type="GO" id="GO:0003700">
    <property type="term" value="F:DNA-binding transcription factor activity"/>
    <property type="evidence" value="ECO:0007669"/>
    <property type="project" value="InterPro"/>
</dbReference>
<dbReference type="InterPro" id="IPR036390">
    <property type="entry name" value="WH_DNA-bd_sf"/>
</dbReference>
<keyword evidence="6" id="KW-1185">Reference proteome</keyword>
<evidence type="ECO:0000256" key="3">
    <source>
        <dbReference type="ARBA" id="ARBA00023163"/>
    </source>
</evidence>
<dbReference type="Proteomes" id="UP000321058">
    <property type="component" value="Unassembled WGS sequence"/>
</dbReference>
<dbReference type="AlphaFoldDB" id="A0A512NAN3"/>
<dbReference type="PANTHER" id="PTHR42756:SF1">
    <property type="entry name" value="TRANSCRIPTIONAL REPRESSOR OF EMRAB OPERON"/>
    <property type="match status" value="1"/>
</dbReference>
<dbReference type="SMART" id="SM00347">
    <property type="entry name" value="HTH_MARR"/>
    <property type="match status" value="1"/>
</dbReference>
<protein>
    <recommendedName>
        <fullName evidence="4">HTH marR-type domain-containing protein</fullName>
    </recommendedName>
</protein>
<feature type="domain" description="HTH marR-type" evidence="4">
    <location>
        <begin position="1"/>
        <end position="141"/>
    </location>
</feature>
<dbReference type="PANTHER" id="PTHR42756">
    <property type="entry name" value="TRANSCRIPTIONAL REGULATOR, MARR"/>
    <property type="match status" value="1"/>
</dbReference>